<protein>
    <submittedName>
        <fullName evidence="6">Methyl-accepting chemotaxis sensory transducer</fullName>
    </submittedName>
</protein>
<dbReference type="GO" id="GO:0005344">
    <property type="term" value="F:oxygen carrier activity"/>
    <property type="evidence" value="ECO:0007669"/>
    <property type="project" value="UniProtKB-KW"/>
</dbReference>
<evidence type="ECO:0000259" key="5">
    <source>
        <dbReference type="Pfam" id="PF01814"/>
    </source>
</evidence>
<dbReference type="InterPro" id="IPR035938">
    <property type="entry name" value="Hemerythrin-like_sf"/>
</dbReference>
<dbReference type="InterPro" id="IPR050669">
    <property type="entry name" value="Hemerythrin"/>
</dbReference>
<feature type="domain" description="Hemerythrin-like" evidence="5">
    <location>
        <begin position="10"/>
        <end position="124"/>
    </location>
</feature>
<dbReference type="CDD" id="cd12107">
    <property type="entry name" value="Hemerythrin"/>
    <property type="match status" value="1"/>
</dbReference>
<dbReference type="InterPro" id="IPR012312">
    <property type="entry name" value="Hemerythrin-like"/>
</dbReference>
<dbReference type="EMBL" id="AP012547">
    <property type="protein sequence ID" value="BAO29226.1"/>
    <property type="molecule type" value="Genomic_DNA"/>
</dbReference>
<accession>W0SDT1</accession>
<evidence type="ECO:0000256" key="3">
    <source>
        <dbReference type="ARBA" id="ARBA00022723"/>
    </source>
</evidence>
<dbReference type="PANTHER" id="PTHR37164">
    <property type="entry name" value="BACTERIOHEMERYTHRIN"/>
    <property type="match status" value="1"/>
</dbReference>
<name>W0SDT1_9PROT</name>
<dbReference type="RefSeq" id="WP_052473393.1">
    <property type="nucleotide sequence ID" value="NZ_AP012547.1"/>
</dbReference>
<comment type="similarity">
    <text evidence="1">Belongs to the hemerythrin family.</text>
</comment>
<keyword evidence="2" id="KW-0561">Oxygen transport</keyword>
<sequence>MIEWTPALSTGVALLDEQHKEIYQWLAELQSAADDERTLFGVYSLTRLKHYTRAHFAAEEALMKASGYPGLAEHSAEHAKFCARLNELQLKSIGQDISRDTVEFLTDWLTRHITRTDMAYVPYLKKLQ</sequence>
<dbReference type="InterPro" id="IPR016131">
    <property type="entry name" value="Haemerythrin_Fe_BS"/>
</dbReference>
<dbReference type="KEGG" id="shd:SUTH_01427"/>
<evidence type="ECO:0000313" key="6">
    <source>
        <dbReference type="EMBL" id="BAO29226.1"/>
    </source>
</evidence>
<dbReference type="Pfam" id="PF01814">
    <property type="entry name" value="Hemerythrin"/>
    <property type="match status" value="1"/>
</dbReference>
<keyword evidence="2" id="KW-0813">Transport</keyword>
<dbReference type="PANTHER" id="PTHR37164:SF1">
    <property type="entry name" value="BACTERIOHEMERYTHRIN"/>
    <property type="match status" value="1"/>
</dbReference>
<proteinExistence type="inferred from homology"/>
<organism evidence="6 7">
    <name type="scientific">Sulfuritalea hydrogenivorans sk43H</name>
    <dbReference type="NCBI Taxonomy" id="1223802"/>
    <lineage>
        <taxon>Bacteria</taxon>
        <taxon>Pseudomonadati</taxon>
        <taxon>Pseudomonadota</taxon>
        <taxon>Betaproteobacteria</taxon>
        <taxon>Nitrosomonadales</taxon>
        <taxon>Sterolibacteriaceae</taxon>
        <taxon>Sulfuritalea</taxon>
    </lineage>
</organism>
<evidence type="ECO:0000313" key="7">
    <source>
        <dbReference type="Proteomes" id="UP000031637"/>
    </source>
</evidence>
<reference evidence="6 7" key="1">
    <citation type="journal article" date="2014" name="Syst. Appl. Microbiol.">
        <title>Complete genomes of freshwater sulfur oxidizers Sulfuricella denitrificans skB26 and Sulfuritalea hydrogenivorans sk43H: genetic insights into the sulfur oxidation pathway of betaproteobacteria.</title>
        <authorList>
            <person name="Watanabe T."/>
            <person name="Kojima H."/>
            <person name="Fukui M."/>
        </authorList>
    </citation>
    <scope>NUCLEOTIDE SEQUENCE [LARGE SCALE GENOMIC DNA]</scope>
    <source>
        <strain evidence="6">DSM22779</strain>
    </source>
</reference>
<dbReference type="GO" id="GO:0046872">
    <property type="term" value="F:metal ion binding"/>
    <property type="evidence" value="ECO:0007669"/>
    <property type="project" value="UniProtKB-KW"/>
</dbReference>
<dbReference type="STRING" id="1223802.SUTH_01427"/>
<dbReference type="Gene3D" id="1.20.120.50">
    <property type="entry name" value="Hemerythrin-like"/>
    <property type="match status" value="1"/>
</dbReference>
<dbReference type="SUPFAM" id="SSF47188">
    <property type="entry name" value="Hemerythrin-like"/>
    <property type="match status" value="1"/>
</dbReference>
<evidence type="ECO:0000256" key="1">
    <source>
        <dbReference type="ARBA" id="ARBA00010587"/>
    </source>
</evidence>
<dbReference type="HOGENOM" id="CLU_086902_3_1_4"/>
<dbReference type="NCBIfam" id="NF033749">
    <property type="entry name" value="bact_hemeryth"/>
    <property type="match status" value="1"/>
</dbReference>
<evidence type="ECO:0000256" key="4">
    <source>
        <dbReference type="ARBA" id="ARBA00023004"/>
    </source>
</evidence>
<dbReference type="InterPro" id="IPR012827">
    <property type="entry name" value="Hemerythrin_metal-bd"/>
</dbReference>
<evidence type="ECO:0000256" key="2">
    <source>
        <dbReference type="ARBA" id="ARBA00022621"/>
    </source>
</evidence>
<dbReference type="Proteomes" id="UP000031637">
    <property type="component" value="Chromosome"/>
</dbReference>
<dbReference type="AlphaFoldDB" id="W0SDT1"/>
<keyword evidence="3" id="KW-0479">Metal-binding</keyword>
<dbReference type="PROSITE" id="PS00550">
    <property type="entry name" value="HEMERYTHRINS"/>
    <property type="match status" value="1"/>
</dbReference>
<keyword evidence="4" id="KW-0408">Iron</keyword>
<keyword evidence="7" id="KW-1185">Reference proteome</keyword>
<gene>
    <name evidence="6" type="ORF">SUTH_01427</name>
</gene>
<dbReference type="NCBIfam" id="TIGR02481">
    <property type="entry name" value="hemeryth_dom"/>
    <property type="match status" value="1"/>
</dbReference>